<dbReference type="SUPFAM" id="SSF51735">
    <property type="entry name" value="NAD(P)-binding Rossmann-fold domains"/>
    <property type="match status" value="1"/>
</dbReference>
<evidence type="ECO:0000259" key="2">
    <source>
        <dbReference type="Pfam" id="PF00107"/>
    </source>
</evidence>
<dbReference type="InterPro" id="IPR011032">
    <property type="entry name" value="GroES-like_sf"/>
</dbReference>
<organism evidence="4 5">
    <name type="scientific">Clonostachys byssicola</name>
    <dbReference type="NCBI Taxonomy" id="160290"/>
    <lineage>
        <taxon>Eukaryota</taxon>
        <taxon>Fungi</taxon>
        <taxon>Dikarya</taxon>
        <taxon>Ascomycota</taxon>
        <taxon>Pezizomycotina</taxon>
        <taxon>Sordariomycetes</taxon>
        <taxon>Hypocreomycetidae</taxon>
        <taxon>Hypocreales</taxon>
        <taxon>Bionectriaceae</taxon>
        <taxon>Clonostachys</taxon>
    </lineage>
</organism>
<proteinExistence type="predicted"/>
<dbReference type="Proteomes" id="UP000754883">
    <property type="component" value="Unassembled WGS sequence"/>
</dbReference>
<evidence type="ECO:0000256" key="1">
    <source>
        <dbReference type="ARBA" id="ARBA00023002"/>
    </source>
</evidence>
<accession>A0A9N9U9B8</accession>
<dbReference type="InterPro" id="IPR013149">
    <property type="entry name" value="ADH-like_C"/>
</dbReference>
<dbReference type="Pfam" id="PF00107">
    <property type="entry name" value="ADH_zinc_N"/>
    <property type="match status" value="1"/>
</dbReference>
<dbReference type="Gene3D" id="3.90.180.10">
    <property type="entry name" value="Medium-chain alcohol dehydrogenases, catalytic domain"/>
    <property type="match status" value="1"/>
</dbReference>
<evidence type="ECO:0000259" key="3">
    <source>
        <dbReference type="Pfam" id="PF08240"/>
    </source>
</evidence>
<keyword evidence="5" id="KW-1185">Reference proteome</keyword>
<dbReference type="PANTHER" id="PTHR43401">
    <property type="entry name" value="L-THREONINE 3-DEHYDROGENASE"/>
    <property type="match status" value="1"/>
</dbReference>
<dbReference type="EMBL" id="CABFNO020001372">
    <property type="protein sequence ID" value="CAG9983796.1"/>
    <property type="molecule type" value="Genomic_DNA"/>
</dbReference>
<name>A0A9N9U9B8_9HYPO</name>
<dbReference type="PANTHER" id="PTHR43401:SF2">
    <property type="entry name" value="L-THREONINE 3-DEHYDROGENASE"/>
    <property type="match status" value="1"/>
</dbReference>
<reference evidence="5" key="1">
    <citation type="submission" date="2019-06" db="EMBL/GenBank/DDBJ databases">
        <authorList>
            <person name="Broberg M."/>
        </authorList>
    </citation>
    <scope>NUCLEOTIDE SEQUENCE [LARGE SCALE GENOMIC DNA]</scope>
</reference>
<dbReference type="CDD" id="cd05188">
    <property type="entry name" value="MDR"/>
    <property type="match status" value="1"/>
</dbReference>
<evidence type="ECO:0000313" key="5">
    <source>
        <dbReference type="Proteomes" id="UP000754883"/>
    </source>
</evidence>
<feature type="domain" description="Alcohol dehydrogenase-like N-terminal" evidence="3">
    <location>
        <begin position="36"/>
        <end position="149"/>
    </location>
</feature>
<comment type="caution">
    <text evidence="4">The sequence shown here is derived from an EMBL/GenBank/DDBJ whole genome shotgun (WGS) entry which is preliminary data.</text>
</comment>
<dbReference type="InterPro" id="IPR013154">
    <property type="entry name" value="ADH-like_N"/>
</dbReference>
<feature type="domain" description="Alcohol dehydrogenase-like C-terminal" evidence="2">
    <location>
        <begin position="198"/>
        <end position="327"/>
    </location>
</feature>
<reference evidence="4 5" key="2">
    <citation type="submission" date="2021-10" db="EMBL/GenBank/DDBJ databases">
        <authorList>
            <person name="Piombo E."/>
        </authorList>
    </citation>
    <scope>NUCLEOTIDE SEQUENCE [LARGE SCALE GENOMIC DNA]</scope>
</reference>
<dbReference type="InterPro" id="IPR036291">
    <property type="entry name" value="NAD(P)-bd_dom_sf"/>
</dbReference>
<evidence type="ECO:0000313" key="4">
    <source>
        <dbReference type="EMBL" id="CAG9983796.1"/>
    </source>
</evidence>
<dbReference type="Pfam" id="PF08240">
    <property type="entry name" value="ADH_N"/>
    <property type="match status" value="1"/>
</dbReference>
<dbReference type="InterPro" id="IPR050129">
    <property type="entry name" value="Zn_alcohol_dh"/>
</dbReference>
<evidence type="ECO:0008006" key="6">
    <source>
        <dbReference type="Google" id="ProtNLM"/>
    </source>
</evidence>
<keyword evidence="1" id="KW-0560">Oxidoreductase</keyword>
<protein>
    <recommendedName>
        <fullName evidence="6">GroES-like protein</fullName>
    </recommendedName>
</protein>
<sequence length="381" mass="41277">MSPQDILPSQHRALVLETVGAGFELKQIPTPQPIHGSAVIKVEQAGILSYHREIYNGVRKYDFPKPIVGGCSSIGRVVALGPDATSLKVGQLVYADCVIYGRDDPDHRFLTAIHHGGTEGSQKLARDVWRNGPFAEYLSAPLENCIPLDEARLCEELGYTLEQLMYMGWLIVPFGGFRDINLQPGEIVIISPATGPYGGAAVQTAVAIGATVIAMGRNEAELARLKAHVKKGTPSARIETVRISGDQAVDTASLQAFGPIDAVLDFSPPMAVAAKSTHLKSALSTLRRNGRASLMGFVGSDFPIDSWSFISKNITLKGKLMYEREDMLLFSKMLHAGRFPRGEDFADIKTYPLEDWKNALDEAAEFTGIGRLVSLAPSKAA</sequence>
<dbReference type="GO" id="GO:0016491">
    <property type="term" value="F:oxidoreductase activity"/>
    <property type="evidence" value="ECO:0007669"/>
    <property type="project" value="UniProtKB-KW"/>
</dbReference>
<dbReference type="AlphaFoldDB" id="A0A9N9U9B8"/>
<gene>
    <name evidence="4" type="ORF">CBYS24578_00015457</name>
</gene>
<dbReference type="SUPFAM" id="SSF50129">
    <property type="entry name" value="GroES-like"/>
    <property type="match status" value="1"/>
</dbReference>
<dbReference type="OrthoDB" id="5407715at2759"/>
<dbReference type="Gene3D" id="3.40.50.720">
    <property type="entry name" value="NAD(P)-binding Rossmann-like Domain"/>
    <property type="match status" value="1"/>
</dbReference>